<comment type="caution">
    <text evidence="4">The sequence shown here is derived from an EMBL/GenBank/DDBJ whole genome shotgun (WGS) entry which is preliminary data.</text>
</comment>
<comment type="similarity">
    <text evidence="1">Belongs to the bacterial reverse transcriptase family.</text>
</comment>
<evidence type="ECO:0000313" key="4">
    <source>
        <dbReference type="EMBL" id="MDP8567070.1"/>
    </source>
</evidence>
<dbReference type="CDD" id="cd01646">
    <property type="entry name" value="RT_Bac_retron_I"/>
    <property type="match status" value="1"/>
</dbReference>
<dbReference type="SUPFAM" id="SSF56317">
    <property type="entry name" value="Carbon-nitrogen hydrolase"/>
    <property type="match status" value="1"/>
</dbReference>
<reference evidence="5" key="1">
    <citation type="journal article" date="2019" name="Int. J. Syst. Evol. Microbiol.">
        <title>The Global Catalogue of Microorganisms (GCM) 10K type strain sequencing project: providing services to taxonomists for standard genome sequencing and annotation.</title>
        <authorList>
            <consortium name="The Broad Institute Genomics Platform"/>
            <consortium name="The Broad Institute Genome Sequencing Center for Infectious Disease"/>
            <person name="Wu L."/>
            <person name="Ma J."/>
        </authorList>
    </citation>
    <scope>NUCLEOTIDE SEQUENCE [LARGE SCALE GENOMIC DNA]</scope>
    <source>
        <strain evidence="5">VKM B-3159</strain>
    </source>
</reference>
<dbReference type="InterPro" id="IPR043502">
    <property type="entry name" value="DNA/RNA_pol_sf"/>
</dbReference>
<gene>
    <name evidence="4" type="ORF">Q9291_04330</name>
</gene>
<dbReference type="RefSeq" id="WP_306388800.1">
    <property type="nucleotide sequence ID" value="NZ_JAVCAP010000007.1"/>
</dbReference>
<dbReference type="Pfam" id="PF00078">
    <property type="entry name" value="RVT_1"/>
    <property type="match status" value="1"/>
</dbReference>
<feature type="domain" description="Reverse transcriptase" evidence="3">
    <location>
        <begin position="59"/>
        <end position="388"/>
    </location>
</feature>
<dbReference type="InterPro" id="IPR036526">
    <property type="entry name" value="C-N_Hydrolase_sf"/>
</dbReference>
<accession>A0ABT9JSI2</accession>
<keyword evidence="5" id="KW-1185">Reference proteome</keyword>
<keyword evidence="4" id="KW-0695">RNA-directed DNA polymerase</keyword>
<protein>
    <submittedName>
        <fullName evidence="4">RNA-directed DNA polymerase</fullName>
    </submittedName>
</protein>
<dbReference type="InterPro" id="IPR000477">
    <property type="entry name" value="RT_dom"/>
</dbReference>
<dbReference type="PROSITE" id="PS50878">
    <property type="entry name" value="RT_POL"/>
    <property type="match status" value="1"/>
</dbReference>
<evidence type="ECO:0000259" key="3">
    <source>
        <dbReference type="PROSITE" id="PS50878"/>
    </source>
</evidence>
<dbReference type="GO" id="GO:0003964">
    <property type="term" value="F:RNA-directed DNA polymerase activity"/>
    <property type="evidence" value="ECO:0007669"/>
    <property type="project" value="UniProtKB-KW"/>
</dbReference>
<proteinExistence type="inferred from homology"/>
<evidence type="ECO:0000313" key="5">
    <source>
        <dbReference type="Proteomes" id="UP001225906"/>
    </source>
</evidence>
<feature type="region of interest" description="Disordered" evidence="2">
    <location>
        <begin position="1216"/>
        <end position="1235"/>
    </location>
</feature>
<sequence>MSLVNPKYKQLKPTLDYLSDPVVLAQAWKKSHSYIRSHNWYADTLELDASTFNLEENIHNWSEELKKQTYKPSPMRLVPAPKGDVWSFKKIKGQWEWKPNKDIGSEPLRPLAHINIKDQTIATAIMMCVADAVETIQGATSDRDNVSSYGNRLFCKWDDKKTKANFGWGNSTTYSKYFQDYERFLTRSAKSANLIDELNQIFEGSQQVYEVQLDMSAFYDSIHRDELLKELRELVDDFYKLAKSETDAFWNVVNDAFNWQWHKTEFVLNDCLKVPLKDEGLPQGLVASGFFANVYLIKFDNACKALKRSHGLDISIHDYCRYVDDIRLIISIDKEKIESAEELIKKNLVNELQDLLPKGIILNPDKTKIIKWNGEEGETVKQMEGIQSLASGPIDMDSLEFAESSLDNLFTRAEAPHLNEDIAQHPLAIIHQPKLEVREDTLLRFAANRWTKLFKSRRKLTNQKEMLALDAAQEAVARRFVASWSRNPALTLLLKKGLQLFPNKELVETVWTSLINKLSDKTPIRERYIAYYCLAEICRFSATELKKITDIDVPDSIKLAEYFDWLENATRSLLETHATPWYLTQQACLVLVGKAYSVKSENDLVLSYVLKISNGELVHGDSSQVLPAATVAWQITQSEKVIDCIKHWLATLDELQKKQSLILLLENDSELFNRLYLAIDDDRRVIYNQIRRSYGMEIVPLPPDLSIWSSEANLASVIKSPSNPFIHENALIALAKASIDAIKINPDVKLLPHLLMIKCEDWFSVQNPHKVKLSLSHVNDVHDLIEDTRYKKPTWLSNNVASNKLYELGCLLRACAISDCDFTAQKALFRQNQSVYYGIKSCWFKRTTGMMHSPEALVGETAPMSSWVTELLFNLLQWPGLDIENWEYEWPTEINIDTLLKGLSSREDHQKRIFGVASDTAFYIERIKTVSPLNGNLRVINVQTLMPTNESLKEDFEQNTPDIRVAHRNHLSDICNIILKKLKATDDVLKPKSEIKKQKIKTEANLIIFPELSVHQGDIDLLEALSATTNAIIFAGIVFHKHEGKLINRALWLIPNHSPEKGIRWIKRWQGKENMTNDELGHISPWRPYQLIIELKNSLPIEKNRGYRLSGSVCYDATDMKLTADLRDISDAYLVVALNNDITTFDNMIDALHYHMYQHVLLVNTGEYGGSAAKAPFKLPHHRTIVHNHGNHQIAVSIFEIDMMSLLDDQAPKPEETYQRIRKMKPAGIQKPGLT</sequence>
<evidence type="ECO:0000256" key="1">
    <source>
        <dbReference type="ARBA" id="ARBA00034120"/>
    </source>
</evidence>
<keyword evidence="4" id="KW-0808">Transferase</keyword>
<dbReference type="InterPro" id="IPR051083">
    <property type="entry name" value="GrpII_Intron_Splice-Mob/Def"/>
</dbReference>
<organism evidence="4 5">
    <name type="scientific">Methylophilus aquaticus</name>
    <dbReference type="NCBI Taxonomy" id="1971610"/>
    <lineage>
        <taxon>Bacteria</taxon>
        <taxon>Pseudomonadati</taxon>
        <taxon>Pseudomonadota</taxon>
        <taxon>Betaproteobacteria</taxon>
        <taxon>Nitrosomonadales</taxon>
        <taxon>Methylophilaceae</taxon>
        <taxon>Methylophilus</taxon>
    </lineage>
</organism>
<dbReference type="Proteomes" id="UP001225906">
    <property type="component" value="Unassembled WGS sequence"/>
</dbReference>
<keyword evidence="4" id="KW-0548">Nucleotidyltransferase</keyword>
<evidence type="ECO:0000256" key="2">
    <source>
        <dbReference type="SAM" id="MobiDB-lite"/>
    </source>
</evidence>
<dbReference type="PANTHER" id="PTHR34047">
    <property type="entry name" value="NUCLEAR INTRON MATURASE 1, MITOCHONDRIAL-RELATED"/>
    <property type="match status" value="1"/>
</dbReference>
<name>A0ABT9JSI2_9PROT</name>
<dbReference type="SUPFAM" id="SSF56672">
    <property type="entry name" value="DNA/RNA polymerases"/>
    <property type="match status" value="1"/>
</dbReference>
<dbReference type="EMBL" id="JAVCAP010000007">
    <property type="protein sequence ID" value="MDP8567070.1"/>
    <property type="molecule type" value="Genomic_DNA"/>
</dbReference>
<dbReference type="PANTHER" id="PTHR34047:SF8">
    <property type="entry name" value="PROTEIN YKFC"/>
    <property type="match status" value="1"/>
</dbReference>